<sequence length="335" mass="37474">MDASQTQFLPTGEASLHRSAPPLAPTQELAYRKKCIALKRRLAEIEANNDATRRKIIQETEHVEKMRLLRAILLNQLKDIMTTPAKKLTPEQREQLGALANGRVNLAELAGAGITQDLLRTRPDRDGLLDDSSEESDEDEPEPQERPERRKRANNSYRGEPILNTNTPGDSSAPPYQQSSLPNLAPANSFSSTAPLEPTPQNSFRLSTTTPFVGTTESMHAPSSPILGNQHSAMQSPSQSMTHPEINGLSRGPAPQARPERPEAPFVQFTQHMRPQLEADDYPAHQIAARIQFEWDGLSSENRKLWDDRYQDQMVEYTAAMDRYKKASRREASSS</sequence>
<dbReference type="AlphaFoldDB" id="A0A072PV65"/>
<dbReference type="InterPro" id="IPR009071">
    <property type="entry name" value="HMG_box_dom"/>
</dbReference>
<feature type="compositionally biased region" description="Polar residues" evidence="4">
    <location>
        <begin position="226"/>
        <end position="242"/>
    </location>
</feature>
<evidence type="ECO:0000259" key="5">
    <source>
        <dbReference type="PROSITE" id="PS50118"/>
    </source>
</evidence>
<dbReference type="EMBL" id="AMGV01000003">
    <property type="protein sequence ID" value="KEF59455.1"/>
    <property type="molecule type" value="Genomic_DNA"/>
</dbReference>
<organism evidence="6 7">
    <name type="scientific">Exophiala aquamarina CBS 119918</name>
    <dbReference type="NCBI Taxonomy" id="1182545"/>
    <lineage>
        <taxon>Eukaryota</taxon>
        <taxon>Fungi</taxon>
        <taxon>Dikarya</taxon>
        <taxon>Ascomycota</taxon>
        <taxon>Pezizomycotina</taxon>
        <taxon>Eurotiomycetes</taxon>
        <taxon>Chaetothyriomycetidae</taxon>
        <taxon>Chaetothyriales</taxon>
        <taxon>Herpotrichiellaceae</taxon>
        <taxon>Exophiala</taxon>
    </lineage>
</organism>
<feature type="domain" description="HMG box" evidence="5">
    <location>
        <begin position="259"/>
        <end position="325"/>
    </location>
</feature>
<evidence type="ECO:0000256" key="4">
    <source>
        <dbReference type="SAM" id="MobiDB-lite"/>
    </source>
</evidence>
<dbReference type="SMART" id="SM00398">
    <property type="entry name" value="HMG"/>
    <property type="match status" value="1"/>
</dbReference>
<name>A0A072PV65_9EURO</name>
<feature type="compositionally biased region" description="Basic and acidic residues" evidence="4">
    <location>
        <begin position="119"/>
        <end position="128"/>
    </location>
</feature>
<protein>
    <recommendedName>
        <fullName evidence="5">HMG box domain-containing protein</fullName>
    </recommendedName>
</protein>
<dbReference type="GO" id="GO:0005634">
    <property type="term" value="C:nucleus"/>
    <property type="evidence" value="ECO:0007669"/>
    <property type="project" value="UniProtKB-SubCell"/>
</dbReference>
<dbReference type="SUPFAM" id="SSF47095">
    <property type="entry name" value="HMG-box"/>
    <property type="match status" value="1"/>
</dbReference>
<evidence type="ECO:0000313" key="6">
    <source>
        <dbReference type="EMBL" id="KEF59455.1"/>
    </source>
</evidence>
<feature type="region of interest" description="Disordered" evidence="4">
    <location>
        <begin position="117"/>
        <end position="265"/>
    </location>
</feature>
<gene>
    <name evidence="6" type="ORF">A1O9_04299</name>
</gene>
<dbReference type="STRING" id="1182545.A0A072PV65"/>
<dbReference type="RefSeq" id="XP_013262045.1">
    <property type="nucleotide sequence ID" value="XM_013406591.1"/>
</dbReference>
<dbReference type="PROSITE" id="PS50118">
    <property type="entry name" value="HMG_BOX_2"/>
    <property type="match status" value="1"/>
</dbReference>
<dbReference type="VEuPathDB" id="FungiDB:A1O9_04299"/>
<dbReference type="Pfam" id="PF24245">
    <property type="entry name" value="INO80F"/>
    <property type="match status" value="1"/>
</dbReference>
<comment type="subcellular location">
    <subcellularLocation>
        <location evidence="1">Nucleus</location>
    </subcellularLocation>
</comment>
<keyword evidence="2 3" id="KW-0539">Nucleus</keyword>
<feature type="DNA-binding region" description="HMG box" evidence="3">
    <location>
        <begin position="259"/>
        <end position="325"/>
    </location>
</feature>
<dbReference type="InterPro" id="IPR036910">
    <property type="entry name" value="HMG_box_dom_sf"/>
</dbReference>
<evidence type="ECO:0000256" key="2">
    <source>
        <dbReference type="ARBA" id="ARBA00023242"/>
    </source>
</evidence>
<proteinExistence type="predicted"/>
<dbReference type="OrthoDB" id="10070927at2759"/>
<feature type="non-terminal residue" evidence="6">
    <location>
        <position position="335"/>
    </location>
</feature>
<feature type="region of interest" description="Disordered" evidence="4">
    <location>
        <begin position="1"/>
        <end position="21"/>
    </location>
</feature>
<dbReference type="InterPro" id="IPR056513">
    <property type="entry name" value="INO80F"/>
</dbReference>
<feature type="compositionally biased region" description="Acidic residues" evidence="4">
    <location>
        <begin position="129"/>
        <end position="142"/>
    </location>
</feature>
<dbReference type="HOGENOM" id="CLU_721663_0_0_1"/>
<evidence type="ECO:0000256" key="1">
    <source>
        <dbReference type="ARBA" id="ARBA00004123"/>
    </source>
</evidence>
<dbReference type="Proteomes" id="UP000027920">
    <property type="component" value="Unassembled WGS sequence"/>
</dbReference>
<dbReference type="GO" id="GO:0003677">
    <property type="term" value="F:DNA binding"/>
    <property type="evidence" value="ECO:0007669"/>
    <property type="project" value="UniProtKB-UniRule"/>
</dbReference>
<keyword evidence="3" id="KW-0238">DNA-binding</keyword>
<evidence type="ECO:0000256" key="3">
    <source>
        <dbReference type="PROSITE-ProRule" id="PRU00267"/>
    </source>
</evidence>
<dbReference type="GeneID" id="25279232"/>
<dbReference type="Gene3D" id="1.10.30.10">
    <property type="entry name" value="High mobility group box domain"/>
    <property type="match status" value="1"/>
</dbReference>
<comment type="caution">
    <text evidence="6">The sequence shown here is derived from an EMBL/GenBank/DDBJ whole genome shotgun (WGS) entry which is preliminary data.</text>
</comment>
<dbReference type="Pfam" id="PF00505">
    <property type="entry name" value="HMG_box"/>
    <property type="match status" value="1"/>
</dbReference>
<feature type="compositionally biased region" description="Polar residues" evidence="4">
    <location>
        <begin position="163"/>
        <end position="218"/>
    </location>
</feature>
<keyword evidence="7" id="KW-1185">Reference proteome</keyword>
<accession>A0A072PV65</accession>
<evidence type="ECO:0000313" key="7">
    <source>
        <dbReference type="Proteomes" id="UP000027920"/>
    </source>
</evidence>
<reference evidence="6 7" key="1">
    <citation type="submission" date="2013-03" db="EMBL/GenBank/DDBJ databases">
        <title>The Genome Sequence of Exophiala aquamarina CBS 119918.</title>
        <authorList>
            <consortium name="The Broad Institute Genomics Platform"/>
            <person name="Cuomo C."/>
            <person name="de Hoog S."/>
            <person name="Gorbushina A."/>
            <person name="Walker B."/>
            <person name="Young S.K."/>
            <person name="Zeng Q."/>
            <person name="Gargeya S."/>
            <person name="Fitzgerald M."/>
            <person name="Haas B."/>
            <person name="Abouelleil A."/>
            <person name="Allen A.W."/>
            <person name="Alvarado L."/>
            <person name="Arachchi H.M."/>
            <person name="Berlin A.M."/>
            <person name="Chapman S.B."/>
            <person name="Gainer-Dewar J."/>
            <person name="Goldberg J."/>
            <person name="Griggs A."/>
            <person name="Gujja S."/>
            <person name="Hansen M."/>
            <person name="Howarth C."/>
            <person name="Imamovic A."/>
            <person name="Ireland A."/>
            <person name="Larimer J."/>
            <person name="McCowan C."/>
            <person name="Murphy C."/>
            <person name="Pearson M."/>
            <person name="Poon T.W."/>
            <person name="Priest M."/>
            <person name="Roberts A."/>
            <person name="Saif S."/>
            <person name="Shea T."/>
            <person name="Sisk P."/>
            <person name="Sykes S."/>
            <person name="Wortman J."/>
            <person name="Nusbaum C."/>
            <person name="Birren B."/>
        </authorList>
    </citation>
    <scope>NUCLEOTIDE SEQUENCE [LARGE SCALE GENOMIC DNA]</scope>
    <source>
        <strain evidence="6 7">CBS 119918</strain>
    </source>
</reference>